<evidence type="ECO:0000313" key="1">
    <source>
        <dbReference type="EMBL" id="CEK66189.1"/>
    </source>
</evidence>
<accession>A0A0B6ZC69</accession>
<gene>
    <name evidence="1" type="primary">ORF57614</name>
</gene>
<protein>
    <submittedName>
        <fullName evidence="1">Uncharacterized protein</fullName>
    </submittedName>
</protein>
<name>A0A0B6ZC69_9EUPU</name>
<dbReference type="AlphaFoldDB" id="A0A0B6ZC69"/>
<organism evidence="1">
    <name type="scientific">Arion vulgaris</name>
    <dbReference type="NCBI Taxonomy" id="1028688"/>
    <lineage>
        <taxon>Eukaryota</taxon>
        <taxon>Metazoa</taxon>
        <taxon>Spiralia</taxon>
        <taxon>Lophotrochozoa</taxon>
        <taxon>Mollusca</taxon>
        <taxon>Gastropoda</taxon>
        <taxon>Heterobranchia</taxon>
        <taxon>Euthyneura</taxon>
        <taxon>Panpulmonata</taxon>
        <taxon>Eupulmonata</taxon>
        <taxon>Stylommatophora</taxon>
        <taxon>Helicina</taxon>
        <taxon>Arionoidea</taxon>
        <taxon>Arionidae</taxon>
        <taxon>Arion</taxon>
    </lineage>
</organism>
<proteinExistence type="predicted"/>
<dbReference type="EMBL" id="HACG01019324">
    <property type="protein sequence ID" value="CEK66189.1"/>
    <property type="molecule type" value="Transcribed_RNA"/>
</dbReference>
<sequence>MFHKFVIFYPRISKCTQLYGASWPNGLKSWFPFERPGFNPQYSQEFFLSES</sequence>
<reference evidence="1" key="1">
    <citation type="submission" date="2014-12" db="EMBL/GenBank/DDBJ databases">
        <title>Insight into the proteome of Arion vulgaris.</title>
        <authorList>
            <person name="Aradska J."/>
            <person name="Bulat T."/>
            <person name="Smidak R."/>
            <person name="Sarate P."/>
            <person name="Gangsoo J."/>
            <person name="Sialana F."/>
            <person name="Bilban M."/>
            <person name="Lubec G."/>
        </authorList>
    </citation>
    <scope>NUCLEOTIDE SEQUENCE</scope>
    <source>
        <tissue evidence="1">Skin</tissue>
    </source>
</reference>